<dbReference type="NCBIfam" id="NF041498">
    <property type="entry name" value="MobP2"/>
    <property type="match status" value="1"/>
</dbReference>
<accession>X8IRV7</accession>
<reference evidence="1 2" key="1">
    <citation type="submission" date="2014-01" db="EMBL/GenBank/DDBJ databases">
        <authorList>
            <person name="Durkin A.S."/>
            <person name="McCorrison J."/>
            <person name="Torralba M."/>
            <person name="Gillis M."/>
            <person name="Haft D.H."/>
            <person name="Methe B."/>
            <person name="Sutton G."/>
            <person name="Nelson K.E."/>
        </authorList>
    </citation>
    <scope>NUCLEOTIDE SEQUENCE [LARGE SCALE GENOMIC DNA]</scope>
    <source>
        <strain evidence="1 2">ATCC 33093</strain>
    </source>
</reference>
<name>X8IRV7_9FIRM</name>
<proteinExistence type="predicted"/>
<sequence>MASIVVVTRFCEADGKAFGEYINYIDRDNATKKKELDKYNLFGEYIGYMENEEKTISRHYHEGTEKVSSLFTKNNDNLSEAERDELKKIFSVAQQNGSNMWQTVISFENSYLSDIGVYDGETGELNEKVLMTAGRKAICAMLEKEGLQNAVWTASFHYNTDNIHIHVATVEPTPMREKKAFREWEKNEDGKIRMRENPKTGKLERVPKLDVNGNQVVSERYKGTFRNSSIKELKSVLANELDMDKESTIEITNMLRGIVNHKKDKQLLSNPEFRDKLLEIYEYVKESGVERRYWNYNQKNFADIKPKIDDLSDFFIKTYRKDDFDKMSALIEEKEAKYAKLYGGENSYKENKLYGKKDGLYTRLGNAILKEVQNYDRYLNGEESKTMTTELNKKTEKRSLGEVLKNRHEFERGLRRLRRNMQYNYMNWRNRIEHEKLEREIESRGIEL</sequence>
<protein>
    <submittedName>
        <fullName evidence="1">Uncharacterized protein</fullName>
    </submittedName>
</protein>
<organism evidence="1 2">
    <name type="scientific">Mogibacterium timidum ATCC 33093</name>
    <dbReference type="NCBI Taxonomy" id="1401079"/>
    <lineage>
        <taxon>Bacteria</taxon>
        <taxon>Bacillati</taxon>
        <taxon>Bacillota</taxon>
        <taxon>Clostridia</taxon>
        <taxon>Peptostreptococcales</taxon>
        <taxon>Anaerovoracaceae</taxon>
        <taxon>Mogibacterium</taxon>
    </lineage>
</organism>
<dbReference type="AlphaFoldDB" id="X8IRV7"/>
<comment type="caution">
    <text evidence="1">The sequence shown here is derived from an EMBL/GenBank/DDBJ whole genome shotgun (WGS) entry which is preliminary data.</text>
</comment>
<evidence type="ECO:0000313" key="1">
    <source>
        <dbReference type="EMBL" id="EUC51766.1"/>
    </source>
</evidence>
<evidence type="ECO:0000313" key="2">
    <source>
        <dbReference type="Proteomes" id="UP000022645"/>
    </source>
</evidence>
<gene>
    <name evidence="1" type="ORF">HMPREF0581_0671</name>
</gene>
<dbReference type="Pfam" id="PF18555">
    <property type="entry name" value="MobL"/>
    <property type="match status" value="1"/>
</dbReference>
<dbReference type="EMBL" id="JALU01000024">
    <property type="protein sequence ID" value="EUC51766.1"/>
    <property type="molecule type" value="Genomic_DNA"/>
</dbReference>
<dbReference type="PATRIC" id="fig|1401079.3.peg.1397"/>
<dbReference type="InterPro" id="IPR048101">
    <property type="entry name" value="MobP2"/>
</dbReference>
<dbReference type="RefSeq" id="WP_051426969.1">
    <property type="nucleotide sequence ID" value="NZ_JALU01000024.1"/>
</dbReference>
<dbReference type="InterPro" id="IPR041073">
    <property type="entry name" value="MobL"/>
</dbReference>
<dbReference type="Proteomes" id="UP000022645">
    <property type="component" value="Unassembled WGS sequence"/>
</dbReference>